<sequence length="532" mass="60481">MKGDKFMYYSVDQVLAQPLMGKAKVLSGMRLLKQCPVESVSVIEQPVEKFVKKNELVLTTGIGFDRAPETFESFVQEIYASHASALAVATGRHIKTVPHQVIAFAQNKGFPLIQLPWEIRFSDVIKNVLSGINHWEEFMMHQYKKLQREMINTYLEGKSIHEALLVMEHFSQAHIYILQRRNETIFSTAPERHPHHPSLHINQLILDKPSVMNTTWGSRAQIYPFEILNQSKAALVIDSDSSQLPIIPPSILEQAIIALQLWFKKQQLAIHQSNTEKERLIATMISKDWKNGPSFVARAERQKFSPTENYCCIVGKPEQSGHKQTAQDTNDLAELATKTAKEICESSLCAFHSKYLVIFLRASGDSQEITEGFLERFEEKRNGYHFPIFSWGISDRPANIHELSTSYKNACIALETGRSRHGIGTRSTFTDTCEFQILSHLSKNHAAKDIVQKIIGPLVAYNSERGLDLMHTLTYYIHHNGNVSQTARALSLQRQSLIYRLQKIEGLTGKSLSKSDDLFLLQLCVKLWTMTV</sequence>
<dbReference type="InterPro" id="IPR025736">
    <property type="entry name" value="PucR_C-HTH_dom"/>
</dbReference>
<evidence type="ECO:0000256" key="1">
    <source>
        <dbReference type="ARBA" id="ARBA00006754"/>
    </source>
</evidence>
<dbReference type="Pfam" id="PF17853">
    <property type="entry name" value="GGDEF_2"/>
    <property type="match status" value="1"/>
</dbReference>
<dbReference type="PANTHER" id="PTHR33744">
    <property type="entry name" value="CARBOHYDRATE DIACID REGULATOR"/>
    <property type="match status" value="1"/>
</dbReference>
<dbReference type="InterPro" id="IPR009057">
    <property type="entry name" value="Homeodomain-like_sf"/>
</dbReference>
<gene>
    <name evidence="5" type="ORF">C0674_03055</name>
</gene>
<keyword evidence="6" id="KW-1185">Reference proteome</keyword>
<dbReference type="PANTHER" id="PTHR33744:SF1">
    <property type="entry name" value="DNA-BINDING TRANSCRIPTIONAL ACTIVATOR ADER"/>
    <property type="match status" value="1"/>
</dbReference>
<dbReference type="Proteomes" id="UP000285882">
    <property type="component" value="Chromosome"/>
</dbReference>
<evidence type="ECO:0000259" key="2">
    <source>
        <dbReference type="Pfam" id="PF07905"/>
    </source>
</evidence>
<comment type="similarity">
    <text evidence="1">Belongs to the CdaR family.</text>
</comment>
<organism evidence="5 6">
    <name type="scientific">Sporolactobacillus terrae</name>
    <dbReference type="NCBI Taxonomy" id="269673"/>
    <lineage>
        <taxon>Bacteria</taxon>
        <taxon>Bacillati</taxon>
        <taxon>Bacillota</taxon>
        <taxon>Bacilli</taxon>
        <taxon>Bacillales</taxon>
        <taxon>Sporolactobacillaceae</taxon>
        <taxon>Sporolactobacillus</taxon>
    </lineage>
</organism>
<evidence type="ECO:0008006" key="7">
    <source>
        <dbReference type="Google" id="ProtNLM"/>
    </source>
</evidence>
<dbReference type="InterPro" id="IPR041522">
    <property type="entry name" value="CdaR_GGDEF"/>
</dbReference>
<feature type="domain" description="CdaR GGDEF-like" evidence="4">
    <location>
        <begin position="293"/>
        <end position="415"/>
    </location>
</feature>
<reference evidence="5 6" key="1">
    <citation type="submission" date="2018-01" db="EMBL/GenBank/DDBJ databases">
        <title>Complete genome sequencing of Sporolactobacillus terrae DLG3.</title>
        <authorList>
            <person name="Nam Y.-D."/>
            <person name="Kang J."/>
            <person name="Chung W.-H."/>
        </authorList>
    </citation>
    <scope>NUCLEOTIDE SEQUENCE [LARGE SCALE GENOMIC DNA]</scope>
    <source>
        <strain evidence="5 6">DLG3</strain>
    </source>
</reference>
<accession>A0ABX5Q4X1</accession>
<proteinExistence type="inferred from homology"/>
<feature type="domain" description="Purine catabolism PurC-like" evidence="2">
    <location>
        <begin position="13"/>
        <end position="131"/>
    </location>
</feature>
<dbReference type="Pfam" id="PF07905">
    <property type="entry name" value="PucR"/>
    <property type="match status" value="1"/>
</dbReference>
<evidence type="ECO:0000313" key="6">
    <source>
        <dbReference type="Proteomes" id="UP000285882"/>
    </source>
</evidence>
<dbReference type="InterPro" id="IPR042070">
    <property type="entry name" value="PucR_C-HTH_sf"/>
</dbReference>
<evidence type="ECO:0000259" key="3">
    <source>
        <dbReference type="Pfam" id="PF13556"/>
    </source>
</evidence>
<dbReference type="EMBL" id="CP025688">
    <property type="protein sequence ID" value="QAA21682.1"/>
    <property type="molecule type" value="Genomic_DNA"/>
</dbReference>
<dbReference type="Gene3D" id="1.10.10.2840">
    <property type="entry name" value="PucR C-terminal helix-turn-helix domain"/>
    <property type="match status" value="1"/>
</dbReference>
<name>A0ABX5Q4X1_9BACL</name>
<evidence type="ECO:0000313" key="5">
    <source>
        <dbReference type="EMBL" id="QAA21682.1"/>
    </source>
</evidence>
<protein>
    <recommendedName>
        <fullName evidence="7">PucR family transcriptional regulator</fullName>
    </recommendedName>
</protein>
<dbReference type="InterPro" id="IPR051448">
    <property type="entry name" value="CdaR-like_regulators"/>
</dbReference>
<dbReference type="SUPFAM" id="SSF46689">
    <property type="entry name" value="Homeodomain-like"/>
    <property type="match status" value="1"/>
</dbReference>
<dbReference type="InterPro" id="IPR012914">
    <property type="entry name" value="PucR_dom"/>
</dbReference>
<feature type="domain" description="PucR C-terminal helix-turn-helix" evidence="3">
    <location>
        <begin position="469"/>
        <end position="526"/>
    </location>
</feature>
<evidence type="ECO:0000259" key="4">
    <source>
        <dbReference type="Pfam" id="PF17853"/>
    </source>
</evidence>
<dbReference type="Pfam" id="PF13556">
    <property type="entry name" value="HTH_30"/>
    <property type="match status" value="1"/>
</dbReference>